<dbReference type="AlphaFoldDB" id="A0A8D1RIN7"/>
<feature type="domain" description="Caspase family p10" evidence="15">
    <location>
        <begin position="361"/>
        <end position="579"/>
    </location>
</feature>
<keyword evidence="14" id="KW-0472">Membrane</keyword>
<evidence type="ECO:0000256" key="14">
    <source>
        <dbReference type="SAM" id="Phobius"/>
    </source>
</evidence>
<dbReference type="GO" id="GO:0006508">
    <property type="term" value="P:proteolysis"/>
    <property type="evidence" value="ECO:0007669"/>
    <property type="project" value="UniProtKB-KW"/>
</dbReference>
<dbReference type="SUPFAM" id="SSF52129">
    <property type="entry name" value="Caspase-like"/>
    <property type="match status" value="1"/>
</dbReference>
<dbReference type="SMART" id="SM00114">
    <property type="entry name" value="CARD"/>
    <property type="match status" value="1"/>
</dbReference>
<dbReference type="GO" id="GO:0004197">
    <property type="term" value="F:cysteine-type endopeptidase activity"/>
    <property type="evidence" value="ECO:0007669"/>
    <property type="project" value="InterPro"/>
</dbReference>
<evidence type="ECO:0000256" key="4">
    <source>
        <dbReference type="ARBA" id="ARBA00022801"/>
    </source>
</evidence>
<keyword evidence="5" id="KW-0788">Thiol protease</keyword>
<evidence type="ECO:0000256" key="13">
    <source>
        <dbReference type="SAM" id="MobiDB-lite"/>
    </source>
</evidence>
<dbReference type="InterPro" id="IPR001309">
    <property type="entry name" value="Pept_C14_p20"/>
</dbReference>
<proteinExistence type="inferred from homology"/>
<dbReference type="InterPro" id="IPR029030">
    <property type="entry name" value="Caspase-like_dom_sf"/>
</dbReference>
<dbReference type="CDD" id="cd00032">
    <property type="entry name" value="CASc"/>
    <property type="match status" value="1"/>
</dbReference>
<evidence type="ECO:0000256" key="10">
    <source>
        <dbReference type="ARBA" id="ARBA00068180"/>
    </source>
</evidence>
<feature type="domain" description="CARD" evidence="17">
    <location>
        <begin position="32"/>
        <end position="121"/>
    </location>
</feature>
<dbReference type="PRINTS" id="PR00376">
    <property type="entry name" value="IL1BCENZYME"/>
</dbReference>
<reference evidence="18" key="1">
    <citation type="submission" date="2025-08" db="UniProtKB">
        <authorList>
            <consortium name="Ensembl"/>
        </authorList>
    </citation>
    <scope>IDENTIFICATION</scope>
</reference>
<comment type="catalytic activity">
    <reaction evidence="7">
        <text>Strict requirement for an Asp residue at P1, with 316-Asp being essential for proteolytic activity and has a preferred cleavage sequence of Val-Asp-Val-Ala-Asp-|-.</text>
        <dbReference type="EC" id="3.4.22.55"/>
    </reaction>
</comment>
<evidence type="ECO:0000259" key="17">
    <source>
        <dbReference type="PROSITE" id="PS50209"/>
    </source>
</evidence>
<keyword evidence="6" id="KW-0865">Zymogen</keyword>
<dbReference type="SMART" id="SM00115">
    <property type="entry name" value="CASc"/>
    <property type="match status" value="1"/>
</dbReference>
<dbReference type="Ensembl" id="ENSSSCT00055044698.1">
    <property type="protein sequence ID" value="ENSSSCP00055035616.1"/>
    <property type="gene ID" value="ENSSSCG00055022681.1"/>
</dbReference>
<evidence type="ECO:0000256" key="8">
    <source>
        <dbReference type="ARBA" id="ARBA00065744"/>
    </source>
</evidence>
<comment type="similarity">
    <text evidence="1 12">Belongs to the peptidase C14A family.</text>
</comment>
<dbReference type="Proteomes" id="UP000694724">
    <property type="component" value="Unplaced"/>
</dbReference>
<organism evidence="18 19">
    <name type="scientific">Sus scrofa</name>
    <name type="common">Pig</name>
    <dbReference type="NCBI Taxonomy" id="9823"/>
    <lineage>
        <taxon>Eukaryota</taxon>
        <taxon>Metazoa</taxon>
        <taxon>Chordata</taxon>
        <taxon>Craniata</taxon>
        <taxon>Vertebrata</taxon>
        <taxon>Euteleostomi</taxon>
        <taxon>Mammalia</taxon>
        <taxon>Eutheria</taxon>
        <taxon>Laurasiatheria</taxon>
        <taxon>Artiodactyla</taxon>
        <taxon>Suina</taxon>
        <taxon>Suidae</taxon>
        <taxon>Sus</taxon>
    </lineage>
</organism>
<evidence type="ECO:0000256" key="6">
    <source>
        <dbReference type="ARBA" id="ARBA00023145"/>
    </source>
</evidence>
<dbReference type="InterPro" id="IPR016129">
    <property type="entry name" value="Caspase_his_AS"/>
</dbReference>
<dbReference type="EC" id="3.4.22.55" evidence="9"/>
<dbReference type="GO" id="GO:0006915">
    <property type="term" value="P:apoptotic process"/>
    <property type="evidence" value="ECO:0007669"/>
    <property type="project" value="UniProtKB-KW"/>
</dbReference>
<dbReference type="PROSITE" id="PS50209">
    <property type="entry name" value="CARD"/>
    <property type="match status" value="1"/>
</dbReference>
<evidence type="ECO:0000256" key="3">
    <source>
        <dbReference type="ARBA" id="ARBA00022703"/>
    </source>
</evidence>
<evidence type="ECO:0000256" key="11">
    <source>
        <dbReference type="ARBA" id="ARBA00076240"/>
    </source>
</evidence>
<keyword evidence="14" id="KW-1133">Transmembrane helix</keyword>
<dbReference type="InterPro" id="IPR001315">
    <property type="entry name" value="CARD"/>
</dbReference>
<dbReference type="PANTHER" id="PTHR47901">
    <property type="entry name" value="CASPASE RECRUITMENT DOMAIN-CONTAINING PROTEIN 18"/>
    <property type="match status" value="1"/>
</dbReference>
<dbReference type="PROSITE" id="PS50208">
    <property type="entry name" value="CASPASE_P20"/>
    <property type="match status" value="1"/>
</dbReference>
<evidence type="ECO:0000259" key="15">
    <source>
        <dbReference type="PROSITE" id="PS50207"/>
    </source>
</evidence>
<dbReference type="FunFam" id="1.10.533.10:FF:000024">
    <property type="entry name" value="caspase-2 isoform X1"/>
    <property type="match status" value="1"/>
</dbReference>
<dbReference type="SUPFAM" id="SSF47986">
    <property type="entry name" value="DEATH domain"/>
    <property type="match status" value="1"/>
</dbReference>
<dbReference type="Gene3D" id="3.40.50.1460">
    <property type="match status" value="1"/>
</dbReference>
<dbReference type="FunFam" id="3.40.50.1460:FF:000009">
    <property type="entry name" value="Caspase 2"/>
    <property type="match status" value="1"/>
</dbReference>
<dbReference type="Pfam" id="PF00619">
    <property type="entry name" value="CARD"/>
    <property type="match status" value="1"/>
</dbReference>
<dbReference type="InterPro" id="IPR015917">
    <property type="entry name" value="Pept_C14A"/>
</dbReference>
<keyword evidence="4" id="KW-0378">Hydrolase</keyword>
<dbReference type="PROSITE" id="PS50207">
    <property type="entry name" value="CASPASE_P10"/>
    <property type="match status" value="1"/>
</dbReference>
<dbReference type="FunFam" id="3.30.70.1470:FF:000001">
    <property type="entry name" value="Putative caspase-2"/>
    <property type="match status" value="1"/>
</dbReference>
<dbReference type="Pfam" id="PF00656">
    <property type="entry name" value="Peptidase_C14"/>
    <property type="match status" value="1"/>
</dbReference>
<protein>
    <recommendedName>
        <fullName evidence="10">Caspase-2</fullName>
        <ecNumber evidence="9">3.4.22.55</ecNumber>
    </recommendedName>
    <alternativeName>
        <fullName evidence="11">Protease ICH-1</fullName>
    </alternativeName>
</protein>
<evidence type="ECO:0000256" key="1">
    <source>
        <dbReference type="ARBA" id="ARBA00010134"/>
    </source>
</evidence>
<keyword evidence="3" id="KW-0053">Apoptosis</keyword>
<dbReference type="PROSITE" id="PS01122">
    <property type="entry name" value="CASPASE_CYS"/>
    <property type="match status" value="1"/>
</dbReference>
<dbReference type="Gene3D" id="1.10.533.10">
    <property type="entry name" value="Death Domain, Fas"/>
    <property type="match status" value="1"/>
</dbReference>
<sequence>MAAPSAASGPALQQKGLMAADRGRRMLGVCGMHPDHQEALKKNRVVLAKQLLLSELLEHLLEKDIITLEMREHIQAKVGSFSQNVELLNLLPKRGPQAFDAFCVALRETKQDHLEELLLETLSGLQHAHPPVWSPRHVLSCDYNLSLPFPVRESCPPHKQPRLSADVGERSLDNGDGPPCLQVKPCTPEFYQTHYQLAYRLQSRPRGLALVLSNVHFTGKKDLEFRSGGDVDHSTLVALFKLLGYQVHVLLDQTAQEMQEKLQDFAQLPTHRVTDSCIVALLSHGVEGGVYGVDGKLLQLQEVFQLFDNANCPSLQNKPKMFFIQACRGDETDRGVDQQDGKNHARSPECEESDAGKEELLKMRLPTRSDMICGYACLRGTAAMRNTKRGSWYIEALTQVFSERACDMHVADMLVRVSVPPPSSPALVFLGGALVWFGLVFFFFCFLGPHPQHMEVPRLGIRLEPQQCQIQASSATYTTAHANTRPFTHGARSGLEPTSSWIRVGLVSTVPQRELLALLFVVLFCWSHRLSALGLWFRPVQVNALIKEREGYAPGTEFHRCKEMSEYCSTLCRRLYLFPGQPPA</sequence>
<dbReference type="InterPro" id="IPR011029">
    <property type="entry name" value="DEATH-like_dom_sf"/>
</dbReference>
<feature type="region of interest" description="Disordered" evidence="13">
    <location>
        <begin position="334"/>
        <end position="355"/>
    </location>
</feature>
<dbReference type="Gene3D" id="3.30.70.1470">
    <property type="entry name" value="Caspase-like"/>
    <property type="match status" value="2"/>
</dbReference>
<evidence type="ECO:0000259" key="16">
    <source>
        <dbReference type="PROSITE" id="PS50208"/>
    </source>
</evidence>
<feature type="domain" description="Caspase family p20" evidence="16">
    <location>
        <begin position="205"/>
        <end position="331"/>
    </location>
</feature>
<accession>A0A8D1RIN7</accession>
<evidence type="ECO:0000256" key="12">
    <source>
        <dbReference type="RuleBase" id="RU003971"/>
    </source>
</evidence>
<dbReference type="InterPro" id="IPR033139">
    <property type="entry name" value="Caspase_cys_AS"/>
</dbReference>
<evidence type="ECO:0000313" key="19">
    <source>
        <dbReference type="Proteomes" id="UP000694724"/>
    </source>
</evidence>
<dbReference type="InterPro" id="IPR011600">
    <property type="entry name" value="Pept_C14_caspase"/>
</dbReference>
<evidence type="ECO:0000313" key="18">
    <source>
        <dbReference type="Ensembl" id="ENSSSCP00055035616.1"/>
    </source>
</evidence>
<keyword evidence="14" id="KW-0812">Transmembrane</keyword>
<name>A0A8D1RIN7_PIG</name>
<evidence type="ECO:0000256" key="2">
    <source>
        <dbReference type="ARBA" id="ARBA00022670"/>
    </source>
</evidence>
<dbReference type="PROSITE" id="PS01121">
    <property type="entry name" value="CASPASE_HIS"/>
    <property type="match status" value="1"/>
</dbReference>
<comment type="subunit">
    <text evidence="8">Heterotetramer that consists of two anti-parallel arranged heterodimers, each one formed by a p18 subunit and a p12 subunit. Forms a complex named the PIDDosome with PIDD1 and CRADD. Interacts with NOL3 (via CARD domain); inhibits CASP2 activity in a phosphorylation-dependent manner.</text>
</comment>
<evidence type="ECO:0000256" key="7">
    <source>
        <dbReference type="ARBA" id="ARBA00051445"/>
    </source>
</evidence>
<feature type="transmembrane region" description="Helical" evidence="14">
    <location>
        <begin position="426"/>
        <end position="448"/>
    </location>
</feature>
<dbReference type="PANTHER" id="PTHR47901:SF7">
    <property type="entry name" value="CASPASE 2"/>
    <property type="match status" value="1"/>
</dbReference>
<evidence type="ECO:0000256" key="9">
    <source>
        <dbReference type="ARBA" id="ARBA00066475"/>
    </source>
</evidence>
<evidence type="ECO:0000256" key="5">
    <source>
        <dbReference type="ARBA" id="ARBA00022807"/>
    </source>
</evidence>
<keyword evidence="2" id="KW-0645">Protease</keyword>
<dbReference type="GO" id="GO:0043065">
    <property type="term" value="P:positive regulation of apoptotic process"/>
    <property type="evidence" value="ECO:0007669"/>
    <property type="project" value="UniProtKB-ARBA"/>
</dbReference>
<dbReference type="InterPro" id="IPR002398">
    <property type="entry name" value="Pept_C14"/>
</dbReference>
<dbReference type="InterPro" id="IPR002138">
    <property type="entry name" value="Pept_C14_p10"/>
</dbReference>